<dbReference type="EMBL" id="HACA01033216">
    <property type="protein sequence ID" value="CDW50577.1"/>
    <property type="molecule type" value="Transcribed_RNA"/>
</dbReference>
<evidence type="ECO:0000256" key="1">
    <source>
        <dbReference type="SAM" id="MobiDB-lite"/>
    </source>
</evidence>
<name>A0A0K2VKQ3_LEPSM</name>
<protein>
    <submittedName>
        <fullName evidence="2">Uncharacterized protein</fullName>
    </submittedName>
</protein>
<feature type="region of interest" description="Disordered" evidence="1">
    <location>
        <begin position="44"/>
        <end position="110"/>
    </location>
</feature>
<organism evidence="2">
    <name type="scientific">Lepeophtheirus salmonis</name>
    <name type="common">Salmon louse</name>
    <name type="synonym">Caligus salmonis</name>
    <dbReference type="NCBI Taxonomy" id="72036"/>
    <lineage>
        <taxon>Eukaryota</taxon>
        <taxon>Metazoa</taxon>
        <taxon>Ecdysozoa</taxon>
        <taxon>Arthropoda</taxon>
        <taxon>Crustacea</taxon>
        <taxon>Multicrustacea</taxon>
        <taxon>Hexanauplia</taxon>
        <taxon>Copepoda</taxon>
        <taxon>Siphonostomatoida</taxon>
        <taxon>Caligidae</taxon>
        <taxon>Lepeophtheirus</taxon>
    </lineage>
</organism>
<dbReference type="AlphaFoldDB" id="A0A0K2VKQ3"/>
<dbReference type="EMBL" id="HACA01033213">
    <property type="protein sequence ID" value="CDW50574.1"/>
    <property type="molecule type" value="Transcribed_RNA"/>
</dbReference>
<feature type="region of interest" description="Disordered" evidence="1">
    <location>
        <begin position="1"/>
        <end position="21"/>
    </location>
</feature>
<proteinExistence type="predicted"/>
<sequence length="110" mass="12352">MESTMSDSSPNSSRHSSEDEGSMLSYIESYYELDEPKDVFNCNKKRDALKRPKTHPSTPDLNTTEEEGHLDSTECTTLKIDPRNPLADYSTPKSNGSKKVSKFDHINSPP</sequence>
<dbReference type="OrthoDB" id="6258998at2759"/>
<feature type="compositionally biased region" description="Low complexity" evidence="1">
    <location>
        <begin position="1"/>
        <end position="14"/>
    </location>
</feature>
<accession>A0A0K2VKQ3</accession>
<dbReference type="EMBL" id="HACA01033215">
    <property type="protein sequence ID" value="CDW50576.1"/>
    <property type="molecule type" value="Transcribed_RNA"/>
</dbReference>
<reference evidence="2" key="1">
    <citation type="submission" date="2014-05" db="EMBL/GenBank/DDBJ databases">
        <authorList>
            <person name="Chronopoulou M."/>
        </authorList>
    </citation>
    <scope>NUCLEOTIDE SEQUENCE</scope>
    <source>
        <tissue evidence="2">Whole organism</tissue>
    </source>
</reference>
<feature type="compositionally biased region" description="Basic and acidic residues" evidence="1">
    <location>
        <begin position="101"/>
        <end position="110"/>
    </location>
</feature>
<evidence type="ECO:0000313" key="2">
    <source>
        <dbReference type="EMBL" id="CDW50576.1"/>
    </source>
</evidence>
<feature type="non-terminal residue" evidence="2">
    <location>
        <position position="110"/>
    </location>
</feature>
<dbReference type="EMBL" id="HACA01033214">
    <property type="protein sequence ID" value="CDW50575.1"/>
    <property type="molecule type" value="Transcribed_RNA"/>
</dbReference>